<gene>
    <name evidence="2" type="ORF">A3C20_02520</name>
</gene>
<dbReference type="Proteomes" id="UP000176914">
    <property type="component" value="Unassembled WGS sequence"/>
</dbReference>
<comment type="caution">
    <text evidence="2">The sequence shown here is derived from an EMBL/GenBank/DDBJ whole genome shotgun (WGS) entry which is preliminary data.</text>
</comment>
<proteinExistence type="predicted"/>
<evidence type="ECO:0000256" key="1">
    <source>
        <dbReference type="SAM" id="MobiDB-lite"/>
    </source>
</evidence>
<feature type="region of interest" description="Disordered" evidence="1">
    <location>
        <begin position="118"/>
        <end position="138"/>
    </location>
</feature>
<name>A0A1F6E9Y5_9BACT</name>
<accession>A0A1F6E9Y5</accession>
<protein>
    <submittedName>
        <fullName evidence="2">Uncharacterized protein</fullName>
    </submittedName>
</protein>
<evidence type="ECO:0000313" key="3">
    <source>
        <dbReference type="Proteomes" id="UP000176914"/>
    </source>
</evidence>
<reference evidence="2 3" key="1">
    <citation type="journal article" date="2016" name="Nat. Commun.">
        <title>Thousands of microbial genomes shed light on interconnected biogeochemical processes in an aquifer system.</title>
        <authorList>
            <person name="Anantharaman K."/>
            <person name="Brown C.T."/>
            <person name="Hug L.A."/>
            <person name="Sharon I."/>
            <person name="Castelle C.J."/>
            <person name="Probst A.J."/>
            <person name="Thomas B.C."/>
            <person name="Singh A."/>
            <person name="Wilkins M.J."/>
            <person name="Karaoz U."/>
            <person name="Brodie E.L."/>
            <person name="Williams K.H."/>
            <person name="Hubbard S.S."/>
            <person name="Banfield J.F."/>
        </authorList>
    </citation>
    <scope>NUCLEOTIDE SEQUENCE [LARGE SCALE GENOMIC DNA]</scope>
</reference>
<sequence length="180" mass="19617">MAKPIENFFKKAEKMSQPEPLLPDSLPTVSMNSITDAIRFEADVAGPLDASVKESVDDSVPRRRALGAKVLRVLYGEVDFGELTEHMAGSAVDAFRAKNTVKGMIAIEQLYMAIEKRRGEGKKPEGNSEEQLKDAARRGAGDAALENVAWAAGKLRIVAGTDFEVKKAKEKEREDDKLAG</sequence>
<dbReference type="EMBL" id="MFLL01000006">
    <property type="protein sequence ID" value="OGG70022.1"/>
    <property type="molecule type" value="Genomic_DNA"/>
</dbReference>
<dbReference type="AlphaFoldDB" id="A0A1F6E9Y5"/>
<organism evidence="2 3">
    <name type="scientific">Candidatus Kaiserbacteria bacterium RIFCSPHIGHO2_02_FULL_55_25</name>
    <dbReference type="NCBI Taxonomy" id="1798498"/>
    <lineage>
        <taxon>Bacteria</taxon>
        <taxon>Candidatus Kaiseribacteriota</taxon>
    </lineage>
</organism>
<evidence type="ECO:0000313" key="2">
    <source>
        <dbReference type="EMBL" id="OGG70022.1"/>
    </source>
</evidence>